<dbReference type="GO" id="GO:0046656">
    <property type="term" value="P:folic acid biosynthetic process"/>
    <property type="evidence" value="ECO:0007669"/>
    <property type="project" value="UniProtKB-KW"/>
</dbReference>
<dbReference type="Pfam" id="PF01288">
    <property type="entry name" value="HPPK"/>
    <property type="match status" value="1"/>
</dbReference>
<accession>A0A9D2B567</accession>
<evidence type="ECO:0000256" key="11">
    <source>
        <dbReference type="ARBA" id="ARBA00029766"/>
    </source>
</evidence>
<proteinExistence type="inferred from homology"/>
<keyword evidence="9" id="KW-0289">Folate biosynthesis</keyword>
<sequence>MRHGLMWYLCGLGSNIRPETNLPCAVAELAMRYGTLWLSPVIRTRPEGMMTPHAFLNALVVLRCELSPAALKLEFNALEEQMGRNRSDPQSRYSDRPIDVDILESSPRRHFTGRGIHESYYCALFHDTGSQPTVTLCLNGQSLGQAPATIYWNESTGHEVIVEQGKQLQYDTAKPTLPG</sequence>
<evidence type="ECO:0000256" key="5">
    <source>
        <dbReference type="ARBA" id="ARBA00022679"/>
    </source>
</evidence>
<dbReference type="SUPFAM" id="SSF55083">
    <property type="entry name" value="6-hydroxymethyl-7,8-dihydropterin pyrophosphokinase, HPPK"/>
    <property type="match status" value="1"/>
</dbReference>
<dbReference type="EMBL" id="DXFC01000142">
    <property type="protein sequence ID" value="HIX61540.1"/>
    <property type="molecule type" value="Genomic_DNA"/>
</dbReference>
<evidence type="ECO:0000256" key="9">
    <source>
        <dbReference type="ARBA" id="ARBA00022909"/>
    </source>
</evidence>
<feature type="domain" description="7,8-dihydro-6-hydroxymethylpterin-pyrophosphokinase" evidence="13">
    <location>
        <begin position="11"/>
        <end position="104"/>
    </location>
</feature>
<evidence type="ECO:0000259" key="13">
    <source>
        <dbReference type="Pfam" id="PF01288"/>
    </source>
</evidence>
<reference evidence="14" key="1">
    <citation type="journal article" date="2021" name="PeerJ">
        <title>Extensive microbial diversity within the chicken gut microbiome revealed by metagenomics and culture.</title>
        <authorList>
            <person name="Gilroy R."/>
            <person name="Ravi A."/>
            <person name="Getino M."/>
            <person name="Pursley I."/>
            <person name="Horton D.L."/>
            <person name="Alikhan N.F."/>
            <person name="Baker D."/>
            <person name="Gharbi K."/>
            <person name="Hall N."/>
            <person name="Watson M."/>
            <person name="Adriaenssens E.M."/>
            <person name="Foster-Nyarko E."/>
            <person name="Jarju S."/>
            <person name="Secka A."/>
            <person name="Antonio M."/>
            <person name="Oren A."/>
            <person name="Chaudhuri R.R."/>
            <person name="La Ragione R."/>
            <person name="Hildebrand F."/>
            <person name="Pallen M.J."/>
        </authorList>
    </citation>
    <scope>NUCLEOTIDE SEQUENCE</scope>
    <source>
        <strain evidence="14">1193</strain>
    </source>
</reference>
<organism evidence="14 15">
    <name type="scientific">Candidatus Halomonas stercoripullorum</name>
    <dbReference type="NCBI Taxonomy" id="2838617"/>
    <lineage>
        <taxon>Bacteria</taxon>
        <taxon>Pseudomonadati</taxon>
        <taxon>Pseudomonadota</taxon>
        <taxon>Gammaproteobacteria</taxon>
        <taxon>Oceanospirillales</taxon>
        <taxon>Halomonadaceae</taxon>
        <taxon>Halomonas</taxon>
    </lineage>
</organism>
<evidence type="ECO:0000256" key="12">
    <source>
        <dbReference type="ARBA" id="ARBA00033413"/>
    </source>
</evidence>
<evidence type="ECO:0000313" key="15">
    <source>
        <dbReference type="Proteomes" id="UP000824248"/>
    </source>
</evidence>
<comment type="similarity">
    <text evidence="2">Belongs to the HPPK family.</text>
</comment>
<dbReference type="PANTHER" id="PTHR43071">
    <property type="entry name" value="2-AMINO-4-HYDROXY-6-HYDROXYMETHYLDIHYDROPTERIDINE PYROPHOSPHOKINASE"/>
    <property type="match status" value="1"/>
</dbReference>
<dbReference type="Proteomes" id="UP000824248">
    <property type="component" value="Unassembled WGS sequence"/>
</dbReference>
<evidence type="ECO:0000256" key="4">
    <source>
        <dbReference type="ARBA" id="ARBA00016218"/>
    </source>
</evidence>
<evidence type="ECO:0000256" key="10">
    <source>
        <dbReference type="ARBA" id="ARBA00029409"/>
    </source>
</evidence>
<dbReference type="EC" id="2.7.6.3" evidence="3"/>
<dbReference type="PANTHER" id="PTHR43071:SF1">
    <property type="entry name" value="2-AMINO-4-HYDROXY-6-HYDROXYMETHYLDIHYDROPTERIDINE PYROPHOSPHOKINASE"/>
    <property type="match status" value="1"/>
</dbReference>
<keyword evidence="7" id="KW-0418">Kinase</keyword>
<evidence type="ECO:0000256" key="3">
    <source>
        <dbReference type="ARBA" id="ARBA00013253"/>
    </source>
</evidence>
<reference evidence="14" key="2">
    <citation type="submission" date="2021-04" db="EMBL/GenBank/DDBJ databases">
        <authorList>
            <person name="Gilroy R."/>
        </authorList>
    </citation>
    <scope>NUCLEOTIDE SEQUENCE</scope>
    <source>
        <strain evidence="14">1193</strain>
    </source>
</reference>
<evidence type="ECO:0000256" key="2">
    <source>
        <dbReference type="ARBA" id="ARBA00005810"/>
    </source>
</evidence>
<dbReference type="AlphaFoldDB" id="A0A9D2B567"/>
<comment type="caution">
    <text evidence="14">The sequence shown here is derived from an EMBL/GenBank/DDBJ whole genome shotgun (WGS) entry which is preliminary data.</text>
</comment>
<keyword evidence="5" id="KW-0808">Transferase</keyword>
<gene>
    <name evidence="14" type="ORF">H9854_04830</name>
</gene>
<evidence type="ECO:0000256" key="6">
    <source>
        <dbReference type="ARBA" id="ARBA00022741"/>
    </source>
</evidence>
<dbReference type="InterPro" id="IPR000550">
    <property type="entry name" value="Hppk"/>
</dbReference>
<evidence type="ECO:0000256" key="7">
    <source>
        <dbReference type="ARBA" id="ARBA00022777"/>
    </source>
</evidence>
<dbReference type="GO" id="GO:0016301">
    <property type="term" value="F:kinase activity"/>
    <property type="evidence" value="ECO:0007669"/>
    <property type="project" value="UniProtKB-KW"/>
</dbReference>
<dbReference type="Gene3D" id="3.30.70.560">
    <property type="entry name" value="7,8-Dihydro-6-hydroxymethylpterin-pyrophosphokinase HPPK"/>
    <property type="match status" value="1"/>
</dbReference>
<name>A0A9D2B567_9GAMM</name>
<comment type="function">
    <text evidence="10">Catalyzes the transfer of pyrophosphate from adenosine triphosphate (ATP) to 6-hydroxymethyl-7,8-dihydropterin, an enzymatic step in folate biosynthesis pathway.</text>
</comment>
<evidence type="ECO:0000256" key="1">
    <source>
        <dbReference type="ARBA" id="ARBA00005051"/>
    </source>
</evidence>
<comment type="pathway">
    <text evidence="1">Cofactor biosynthesis; tetrahydrofolate biosynthesis; 2-amino-4-hydroxy-6-hydroxymethyl-7,8-dihydropteridine diphosphate from 7,8-dihydroneopterin triphosphate: step 4/4.</text>
</comment>
<dbReference type="GO" id="GO:0005524">
    <property type="term" value="F:ATP binding"/>
    <property type="evidence" value="ECO:0007669"/>
    <property type="project" value="UniProtKB-KW"/>
</dbReference>
<evidence type="ECO:0000256" key="8">
    <source>
        <dbReference type="ARBA" id="ARBA00022840"/>
    </source>
</evidence>
<evidence type="ECO:0000313" key="14">
    <source>
        <dbReference type="EMBL" id="HIX61540.1"/>
    </source>
</evidence>
<keyword evidence="6" id="KW-0547">Nucleotide-binding</keyword>
<dbReference type="GO" id="GO:0003848">
    <property type="term" value="F:2-amino-4-hydroxy-6-hydroxymethyldihydropteridine diphosphokinase activity"/>
    <property type="evidence" value="ECO:0007669"/>
    <property type="project" value="UniProtKB-EC"/>
</dbReference>
<dbReference type="InterPro" id="IPR035907">
    <property type="entry name" value="Hppk_sf"/>
</dbReference>
<keyword evidence="8" id="KW-0067">ATP-binding</keyword>
<protein>
    <recommendedName>
        <fullName evidence="4">2-amino-4-hydroxy-6-hydroxymethyldihydropteridine pyrophosphokinase</fullName>
        <ecNumber evidence="3">2.7.6.3</ecNumber>
    </recommendedName>
    <alternativeName>
        <fullName evidence="11">6-hydroxymethyl-7,8-dihydropterin pyrophosphokinase</fullName>
    </alternativeName>
    <alternativeName>
        <fullName evidence="12">7,8-dihydro-6-hydroxymethylpterin-pyrophosphokinase</fullName>
    </alternativeName>
</protein>